<dbReference type="Proteomes" id="UP000054097">
    <property type="component" value="Unassembled WGS sequence"/>
</dbReference>
<protein>
    <submittedName>
        <fullName evidence="2">Uncharacterized protein</fullName>
    </submittedName>
</protein>
<evidence type="ECO:0000256" key="1">
    <source>
        <dbReference type="SAM" id="MobiDB-lite"/>
    </source>
</evidence>
<feature type="compositionally biased region" description="Pro residues" evidence="1">
    <location>
        <begin position="58"/>
        <end position="69"/>
    </location>
</feature>
<accession>A0A0C2WQC2</accession>
<keyword evidence="3" id="KW-1185">Reference proteome</keyword>
<feature type="region of interest" description="Disordered" evidence="1">
    <location>
        <begin position="1"/>
        <end position="80"/>
    </location>
</feature>
<reference evidence="3" key="2">
    <citation type="submission" date="2015-01" db="EMBL/GenBank/DDBJ databases">
        <title>Evolutionary Origins and Diversification of the Mycorrhizal Mutualists.</title>
        <authorList>
            <consortium name="DOE Joint Genome Institute"/>
            <consortium name="Mycorrhizal Genomics Consortium"/>
            <person name="Kohler A."/>
            <person name="Kuo A."/>
            <person name="Nagy L.G."/>
            <person name="Floudas D."/>
            <person name="Copeland A."/>
            <person name="Barry K.W."/>
            <person name="Cichocki N."/>
            <person name="Veneault-Fourrey C."/>
            <person name="LaButti K."/>
            <person name="Lindquist E.A."/>
            <person name="Lipzen A."/>
            <person name="Lundell T."/>
            <person name="Morin E."/>
            <person name="Murat C."/>
            <person name="Riley R."/>
            <person name="Ohm R."/>
            <person name="Sun H."/>
            <person name="Tunlid A."/>
            <person name="Henrissat B."/>
            <person name="Grigoriev I.V."/>
            <person name="Hibbett D.S."/>
            <person name="Martin F."/>
        </authorList>
    </citation>
    <scope>NUCLEOTIDE SEQUENCE [LARGE SCALE GENOMIC DNA]</scope>
    <source>
        <strain evidence="3">MAFF 305830</strain>
    </source>
</reference>
<evidence type="ECO:0000313" key="3">
    <source>
        <dbReference type="Proteomes" id="UP000054097"/>
    </source>
</evidence>
<organism evidence="2 3">
    <name type="scientific">Serendipita vermifera MAFF 305830</name>
    <dbReference type="NCBI Taxonomy" id="933852"/>
    <lineage>
        <taxon>Eukaryota</taxon>
        <taxon>Fungi</taxon>
        <taxon>Dikarya</taxon>
        <taxon>Basidiomycota</taxon>
        <taxon>Agaricomycotina</taxon>
        <taxon>Agaricomycetes</taxon>
        <taxon>Sebacinales</taxon>
        <taxon>Serendipitaceae</taxon>
        <taxon>Serendipita</taxon>
    </lineage>
</organism>
<name>A0A0C2WQC2_SERVB</name>
<proteinExistence type="predicted"/>
<feature type="compositionally biased region" description="Polar residues" evidence="1">
    <location>
        <begin position="28"/>
        <end position="45"/>
    </location>
</feature>
<dbReference type="EMBL" id="KN824532">
    <property type="protein sequence ID" value="KIM19832.1"/>
    <property type="molecule type" value="Genomic_DNA"/>
</dbReference>
<evidence type="ECO:0000313" key="2">
    <source>
        <dbReference type="EMBL" id="KIM19832.1"/>
    </source>
</evidence>
<dbReference type="AlphaFoldDB" id="A0A0C2WQC2"/>
<reference evidence="2 3" key="1">
    <citation type="submission" date="2014-04" db="EMBL/GenBank/DDBJ databases">
        <authorList>
            <consortium name="DOE Joint Genome Institute"/>
            <person name="Kuo A."/>
            <person name="Zuccaro A."/>
            <person name="Kohler A."/>
            <person name="Nagy L.G."/>
            <person name="Floudas D."/>
            <person name="Copeland A."/>
            <person name="Barry K.W."/>
            <person name="Cichocki N."/>
            <person name="Veneault-Fourrey C."/>
            <person name="LaButti K."/>
            <person name="Lindquist E.A."/>
            <person name="Lipzen A."/>
            <person name="Lundell T."/>
            <person name="Morin E."/>
            <person name="Murat C."/>
            <person name="Sun H."/>
            <person name="Tunlid A."/>
            <person name="Henrissat B."/>
            <person name="Grigoriev I.V."/>
            <person name="Hibbett D.S."/>
            <person name="Martin F."/>
            <person name="Nordberg H.P."/>
            <person name="Cantor M.N."/>
            <person name="Hua S.X."/>
        </authorList>
    </citation>
    <scope>NUCLEOTIDE SEQUENCE [LARGE SCALE GENOMIC DNA]</scope>
    <source>
        <strain evidence="2 3">MAFF 305830</strain>
    </source>
</reference>
<gene>
    <name evidence="2" type="ORF">M408DRAFT_174506</name>
</gene>
<sequence length="158" mass="17083">MSSPYMQPKPYDNTRPTFTQLHAHRPHQAQSGSSKPSQYIMTQQRGAPVKHPNEDPIAHPPSPSPPPSPLATHHLSHSKPAPGSPIYLGVLADAFLCGLGLESGLERTVRTIYGTVSPSIIAQVLEIVLEGAVATDSIEILTDLIEAELRDLKWSLLA</sequence>
<dbReference type="HOGENOM" id="CLU_1670464_0_0_1"/>